<sequence length="280" mass="31834" precursor="true">MRKTLFSLALAMAVLSSCSSDDIVNNPMNEENHSFPASRSLHENILSFSSEEEYNALLDSLGTLSDEELLQWESGQKGFTYMYRMHSEALEQILNATCKEEYESIKTAYQTDFIFNDKDSTDLSIYMPVLNVSKAITLTPEGFVCIAGERKNMKEFENYDGYKKELSLLYPVPLGVTIENGINRVHVKTKKRKFTAQIGMRGNQQAIRVNASKKVLWGWVEYTTAYYWKYTPNGPVQFGKEVKSGHDIMILGNPFPNGTKLYMWTRGTGEENCGIMTVQL</sequence>
<name>A0A120A3X4_BACSE</name>
<dbReference type="EMBL" id="LRGC01000001">
    <property type="protein sequence ID" value="KWR57536.1"/>
    <property type="molecule type" value="Genomic_DNA"/>
</dbReference>
<feature type="signal peptide" evidence="1">
    <location>
        <begin position="1"/>
        <end position="19"/>
    </location>
</feature>
<dbReference type="AlphaFoldDB" id="A0A120A3X4"/>
<feature type="chain" id="PRO_5007163477" description="DUF4848 domain-containing protein" evidence="1">
    <location>
        <begin position="20"/>
        <end position="280"/>
    </location>
</feature>
<evidence type="ECO:0000256" key="1">
    <source>
        <dbReference type="SAM" id="SignalP"/>
    </source>
</evidence>
<protein>
    <recommendedName>
        <fullName evidence="4">DUF4848 domain-containing protein</fullName>
    </recommendedName>
</protein>
<keyword evidence="3" id="KW-1185">Reference proteome</keyword>
<organism evidence="2 3">
    <name type="scientific">Bacteroides stercoris</name>
    <dbReference type="NCBI Taxonomy" id="46506"/>
    <lineage>
        <taxon>Bacteria</taxon>
        <taxon>Pseudomonadati</taxon>
        <taxon>Bacteroidota</taxon>
        <taxon>Bacteroidia</taxon>
        <taxon>Bacteroidales</taxon>
        <taxon>Bacteroidaceae</taxon>
        <taxon>Bacteroides</taxon>
    </lineage>
</organism>
<gene>
    <name evidence="2" type="ORF">AA415_00070</name>
</gene>
<dbReference type="PATRIC" id="fig|46506.5.peg.78"/>
<dbReference type="Proteomes" id="UP000056419">
    <property type="component" value="Unassembled WGS sequence"/>
</dbReference>
<comment type="caution">
    <text evidence="2">The sequence shown here is derived from an EMBL/GenBank/DDBJ whole genome shotgun (WGS) entry which is preliminary data.</text>
</comment>
<dbReference type="Pfam" id="PF16140">
    <property type="entry name" value="DUF4848"/>
    <property type="match status" value="1"/>
</dbReference>
<proteinExistence type="predicted"/>
<dbReference type="CDD" id="cd14446">
    <property type="entry name" value="bt3222_like"/>
    <property type="match status" value="1"/>
</dbReference>
<dbReference type="RefSeq" id="WP_060384938.1">
    <property type="nucleotide sequence ID" value="NZ_LRGC01000001.1"/>
</dbReference>
<keyword evidence="1" id="KW-0732">Signal</keyword>
<evidence type="ECO:0008006" key="4">
    <source>
        <dbReference type="Google" id="ProtNLM"/>
    </source>
</evidence>
<evidence type="ECO:0000313" key="2">
    <source>
        <dbReference type="EMBL" id="KWR57536.1"/>
    </source>
</evidence>
<dbReference type="STRING" id="46506.AA415_00070"/>
<accession>A0A120A3X4</accession>
<evidence type="ECO:0000313" key="3">
    <source>
        <dbReference type="Proteomes" id="UP000056419"/>
    </source>
</evidence>
<reference evidence="2 3" key="1">
    <citation type="journal article" date="2016" name="BMC Genomics">
        <title>Type VI secretion systems of human gut Bacteroidales segregate into three genetic architectures, two of which are contained on mobile genetic elements.</title>
        <authorList>
            <person name="Coyne M.J."/>
            <person name="Roelofs K.G."/>
            <person name="Comstock L.E."/>
        </authorList>
    </citation>
    <scope>NUCLEOTIDE SEQUENCE [LARGE SCALE GENOMIC DNA]</scope>
    <source>
        <strain evidence="2 3">CL09T03C01</strain>
    </source>
</reference>
<dbReference type="PROSITE" id="PS51257">
    <property type="entry name" value="PROKAR_LIPOPROTEIN"/>
    <property type="match status" value="1"/>
</dbReference>
<dbReference type="InterPro" id="IPR032318">
    <property type="entry name" value="DUF4848"/>
</dbReference>